<keyword evidence="4" id="KW-1185">Reference proteome</keyword>
<evidence type="ECO:0000313" key="3">
    <source>
        <dbReference type="EMBL" id="MFK2902876.1"/>
    </source>
</evidence>
<protein>
    <submittedName>
        <fullName evidence="3">DUF262 domain-containing protein</fullName>
    </submittedName>
</protein>
<evidence type="ECO:0000313" key="4">
    <source>
        <dbReference type="Proteomes" id="UP001620460"/>
    </source>
</evidence>
<dbReference type="InterPro" id="IPR011089">
    <property type="entry name" value="GmrSD_C"/>
</dbReference>
<evidence type="ECO:0000259" key="2">
    <source>
        <dbReference type="Pfam" id="PF07510"/>
    </source>
</evidence>
<organism evidence="3 4">
    <name type="scientific">Dyella ginsengisoli</name>
    <dbReference type="NCBI Taxonomy" id="363848"/>
    <lineage>
        <taxon>Bacteria</taxon>
        <taxon>Pseudomonadati</taxon>
        <taxon>Pseudomonadota</taxon>
        <taxon>Gammaproteobacteria</taxon>
        <taxon>Lysobacterales</taxon>
        <taxon>Rhodanobacteraceae</taxon>
        <taxon>Dyella</taxon>
    </lineage>
</organism>
<dbReference type="InterPro" id="IPR004919">
    <property type="entry name" value="GmrSD_N"/>
</dbReference>
<accession>A0ABW8JRI7</accession>
<dbReference type="EMBL" id="JADIKM010000001">
    <property type="protein sequence ID" value="MFK2902876.1"/>
    <property type="molecule type" value="Genomic_DNA"/>
</dbReference>
<dbReference type="Pfam" id="PF07510">
    <property type="entry name" value="GmrSD_C"/>
    <property type="match status" value="1"/>
</dbReference>
<dbReference type="PANTHER" id="PTHR35149">
    <property type="entry name" value="SLL5132 PROTEIN"/>
    <property type="match status" value="1"/>
</dbReference>
<evidence type="ECO:0000259" key="1">
    <source>
        <dbReference type="Pfam" id="PF03235"/>
    </source>
</evidence>
<reference evidence="3 4" key="1">
    <citation type="submission" date="2020-10" db="EMBL/GenBank/DDBJ databases">
        <title>Phylogeny of dyella-like bacteria.</title>
        <authorList>
            <person name="Fu J."/>
        </authorList>
    </citation>
    <scope>NUCLEOTIDE SEQUENCE [LARGE SCALE GENOMIC DNA]</scope>
    <source>
        <strain evidence="3 4">Gsoil3046</strain>
    </source>
</reference>
<comment type="caution">
    <text evidence="3">The sequence shown here is derived from an EMBL/GenBank/DDBJ whole genome shotgun (WGS) entry which is preliminary data.</text>
</comment>
<proteinExistence type="predicted"/>
<dbReference type="PANTHER" id="PTHR35149:SF1">
    <property type="entry name" value="DUF5655 DOMAIN-CONTAINING PROTEIN"/>
    <property type="match status" value="1"/>
</dbReference>
<feature type="domain" description="GmrSD restriction endonucleases C-terminal" evidence="2">
    <location>
        <begin position="500"/>
        <end position="656"/>
    </location>
</feature>
<sequence length="691" mass="78153">MQPNKTTVIGLFNAQFQYQIPIFQRGYVWTLEKQVGPLWLDIQDRAEELTARRALEAGGTSTVSMQPFQKHFLGSIVMAPVRHTFGRVPAYEVIDGQQRSTTLQLLLLAFRHAALKLDQSPIPQMLAGLTRNMGPYSQPEDHYKVWPTQAGQDEIRRLSDEQLTVEALCSAYPAREGRRKIERPLMVQTFLYLCHACLAYMRGMDLSDAVDPAHDRTHSDALVAEIRSHNEVPPLGTERPLDAGRAETLFMVLSEHIQIMTLALEAEDDPQVIFETLNARGEPLLASDLVRNFVFLEAARSQRPVQELYQKFWSSFDLDAGPKGVSANRYWRERERQGRLTYPRIDLFFFNYTILRSEEVTLASHVFQAFKAWWQEGPRDLERELARIVASSHHFKQLISPEGTGYLAEFARLVRSLDVGTVTPVYLALRERLADDSEELKQALGDLASYLTRRAVCGLTTKGYNRFFLRVLHAVTQAAQAPHIALRNALLSASAPSEVWPEDEAFKEKWLHRPVYTELKPGKTCAVLRALEYAARGKLQGSNHVPVQADLTVEHVMPQSWEKLPYWQTPDMTDEQRSLRGTAIHCFGNLTVLTQPLNSSVSNGPFPDPEVPVEGEKLGKRSRLGQSALLLNTYFQRAELSVWNEGAMKTRAMALFDAALLVWKRPADVSVQPATVAQALYGHRLERAVEA</sequence>
<dbReference type="RefSeq" id="WP_404629997.1">
    <property type="nucleotide sequence ID" value="NZ_JADIKM010000001.1"/>
</dbReference>
<feature type="domain" description="GmrSD restriction endonucleases N-terminal" evidence="1">
    <location>
        <begin position="10"/>
        <end position="295"/>
    </location>
</feature>
<name>A0ABW8JRI7_9GAMM</name>
<dbReference type="Pfam" id="PF03235">
    <property type="entry name" value="GmrSD_N"/>
    <property type="match status" value="1"/>
</dbReference>
<gene>
    <name evidence="3" type="ORF">ISP17_02790</name>
</gene>
<dbReference type="Proteomes" id="UP001620460">
    <property type="component" value="Unassembled WGS sequence"/>
</dbReference>